<dbReference type="Proteomes" id="UP000652761">
    <property type="component" value="Unassembled WGS sequence"/>
</dbReference>
<gene>
    <name evidence="2" type="ORF">Taro_022491</name>
</gene>
<comment type="caution">
    <text evidence="2">The sequence shown here is derived from an EMBL/GenBank/DDBJ whole genome shotgun (WGS) entry which is preliminary data.</text>
</comment>
<dbReference type="EMBL" id="NMUH01001189">
    <property type="protein sequence ID" value="MQL89909.1"/>
    <property type="molecule type" value="Genomic_DNA"/>
</dbReference>
<feature type="region of interest" description="Disordered" evidence="1">
    <location>
        <begin position="25"/>
        <end position="66"/>
    </location>
</feature>
<proteinExistence type="predicted"/>
<reference evidence="2" key="1">
    <citation type="submission" date="2017-07" db="EMBL/GenBank/DDBJ databases">
        <title>Taro Niue Genome Assembly and Annotation.</title>
        <authorList>
            <person name="Atibalentja N."/>
            <person name="Keating K."/>
            <person name="Fields C.J."/>
        </authorList>
    </citation>
    <scope>NUCLEOTIDE SEQUENCE</scope>
    <source>
        <strain evidence="2">Niue_2</strain>
        <tissue evidence="2">Leaf</tissue>
    </source>
</reference>
<evidence type="ECO:0000313" key="3">
    <source>
        <dbReference type="Proteomes" id="UP000652761"/>
    </source>
</evidence>
<protein>
    <submittedName>
        <fullName evidence="2">Uncharacterized protein</fullName>
    </submittedName>
</protein>
<name>A0A843VEM0_COLES</name>
<organism evidence="2 3">
    <name type="scientific">Colocasia esculenta</name>
    <name type="common">Wild taro</name>
    <name type="synonym">Arum esculentum</name>
    <dbReference type="NCBI Taxonomy" id="4460"/>
    <lineage>
        <taxon>Eukaryota</taxon>
        <taxon>Viridiplantae</taxon>
        <taxon>Streptophyta</taxon>
        <taxon>Embryophyta</taxon>
        <taxon>Tracheophyta</taxon>
        <taxon>Spermatophyta</taxon>
        <taxon>Magnoliopsida</taxon>
        <taxon>Liliopsida</taxon>
        <taxon>Araceae</taxon>
        <taxon>Aroideae</taxon>
        <taxon>Colocasieae</taxon>
        <taxon>Colocasia</taxon>
    </lineage>
</organism>
<accession>A0A843VEM0</accession>
<feature type="compositionally biased region" description="Basic residues" evidence="1">
    <location>
        <begin position="56"/>
        <end position="66"/>
    </location>
</feature>
<dbReference type="AlphaFoldDB" id="A0A843VEM0"/>
<sequence length="213" mass="24282">MVKRAQLLEDATDFTDSIKGKFVKKEVTSGQSSAKPTNGKKRPFNITEGSSQERKPKVRSRRNHRLKRTGTTWSDVMSTLDWKLLEVARVKEPWRGLELCGCKNWAAGTLVQAVVHWRGLSSWQMGCRGGVGQGSWRDGSGWVVRADGGDLLRLVLRAKQRLEVLSYACEELVRVRLVRVESRHPAGSWRLFKGPKVLRDLDKKWNMEIRLDI</sequence>
<keyword evidence="3" id="KW-1185">Reference proteome</keyword>
<evidence type="ECO:0000313" key="2">
    <source>
        <dbReference type="EMBL" id="MQL89909.1"/>
    </source>
</evidence>
<evidence type="ECO:0000256" key="1">
    <source>
        <dbReference type="SAM" id="MobiDB-lite"/>
    </source>
</evidence>